<keyword evidence="1" id="KW-0472">Membrane</keyword>
<reference evidence="3" key="1">
    <citation type="submission" date="2016-03" db="EMBL/GenBank/DDBJ databases">
        <authorList>
            <person name="Devillers H."/>
        </authorList>
    </citation>
    <scope>NUCLEOTIDE SEQUENCE [LARGE SCALE GENOMIC DNA]</scope>
</reference>
<keyword evidence="1" id="KW-0812">Transmembrane</keyword>
<keyword evidence="3" id="KW-1185">Reference proteome</keyword>
<keyword evidence="1" id="KW-1133">Transmembrane helix</keyword>
<evidence type="ECO:0000313" key="2">
    <source>
        <dbReference type="EMBL" id="SCU88075.1"/>
    </source>
</evidence>
<dbReference type="EMBL" id="LT598455">
    <property type="protein sequence ID" value="SCU88075.1"/>
    <property type="molecule type" value="Genomic_DNA"/>
</dbReference>
<dbReference type="OrthoDB" id="311279at2759"/>
<evidence type="ECO:0000313" key="3">
    <source>
        <dbReference type="Proteomes" id="UP000190274"/>
    </source>
</evidence>
<accession>A0A1G4JD30</accession>
<proteinExistence type="predicted"/>
<gene>
    <name evidence="2" type="ORF">LADA_0E08042G</name>
</gene>
<protein>
    <submittedName>
        <fullName evidence="2">LADA_0E08042g1_1</fullName>
    </submittedName>
</protein>
<dbReference type="Proteomes" id="UP000190274">
    <property type="component" value="Chromosome E"/>
</dbReference>
<dbReference type="AlphaFoldDB" id="A0A1G4JD30"/>
<feature type="transmembrane region" description="Helical" evidence="1">
    <location>
        <begin position="6"/>
        <end position="25"/>
    </location>
</feature>
<organism evidence="2 3">
    <name type="scientific">Lachancea dasiensis</name>
    <dbReference type="NCBI Taxonomy" id="1072105"/>
    <lineage>
        <taxon>Eukaryota</taxon>
        <taxon>Fungi</taxon>
        <taxon>Dikarya</taxon>
        <taxon>Ascomycota</taxon>
        <taxon>Saccharomycotina</taxon>
        <taxon>Saccharomycetes</taxon>
        <taxon>Saccharomycetales</taxon>
        <taxon>Saccharomycetaceae</taxon>
        <taxon>Lachancea</taxon>
    </lineage>
</organism>
<evidence type="ECO:0000256" key="1">
    <source>
        <dbReference type="SAM" id="Phobius"/>
    </source>
</evidence>
<feature type="transmembrane region" description="Helical" evidence="1">
    <location>
        <begin position="37"/>
        <end position="67"/>
    </location>
</feature>
<sequence>MNRFAILTGLFVYYLIWLLLPIFELENKFIVFPLPSIYATICPILLLLFGLFLEVSFLGILVCFPALGARVRGPNNVMQAFLIH</sequence>
<name>A0A1G4JD30_9SACH</name>